<proteinExistence type="predicted"/>
<dbReference type="PIRSF" id="PIRSF018266">
    <property type="entry name" value="FecR"/>
    <property type="match status" value="1"/>
</dbReference>
<dbReference type="Gene3D" id="2.60.120.1440">
    <property type="match status" value="1"/>
</dbReference>
<feature type="transmembrane region" description="Helical" evidence="1">
    <location>
        <begin position="78"/>
        <end position="96"/>
    </location>
</feature>
<evidence type="ECO:0000313" key="4">
    <source>
        <dbReference type="EMBL" id="MBK0382093.1"/>
    </source>
</evidence>
<dbReference type="RefSeq" id="WP_200584870.1">
    <property type="nucleotide sequence ID" value="NZ_JAEHFY010000004.1"/>
</dbReference>
<dbReference type="PANTHER" id="PTHR30273:SF2">
    <property type="entry name" value="PROTEIN FECR"/>
    <property type="match status" value="1"/>
</dbReference>
<evidence type="ECO:0000313" key="5">
    <source>
        <dbReference type="Proteomes" id="UP000660024"/>
    </source>
</evidence>
<accession>A0ABS1BGU8</accession>
<comment type="caution">
    <text evidence="4">The sequence shown here is derived from an EMBL/GenBank/DDBJ whole genome shotgun (WGS) entry which is preliminary data.</text>
</comment>
<evidence type="ECO:0000259" key="3">
    <source>
        <dbReference type="Pfam" id="PF16344"/>
    </source>
</evidence>
<keyword evidence="1" id="KW-1133">Transmembrane helix</keyword>
<dbReference type="Pfam" id="PF16344">
    <property type="entry name" value="FecR_C"/>
    <property type="match status" value="1"/>
</dbReference>
<organism evidence="4 5">
    <name type="scientific">Pedobacter segetis</name>
    <dbReference type="NCBI Taxonomy" id="2793069"/>
    <lineage>
        <taxon>Bacteria</taxon>
        <taxon>Pseudomonadati</taxon>
        <taxon>Bacteroidota</taxon>
        <taxon>Sphingobacteriia</taxon>
        <taxon>Sphingobacteriales</taxon>
        <taxon>Sphingobacteriaceae</taxon>
        <taxon>Pedobacter</taxon>
    </lineage>
</organism>
<gene>
    <name evidence="4" type="ORF">I5M32_03895</name>
</gene>
<reference evidence="4 5" key="1">
    <citation type="submission" date="2020-12" db="EMBL/GenBank/DDBJ databases">
        <title>Bacterial novel species Pedobacter sp. SD-b isolated from soil.</title>
        <authorList>
            <person name="Jung H.-Y."/>
        </authorList>
    </citation>
    <scope>NUCLEOTIDE SEQUENCE [LARGE SCALE GENOMIC DNA]</scope>
    <source>
        <strain evidence="4 5">SD-b</strain>
    </source>
</reference>
<evidence type="ECO:0000259" key="2">
    <source>
        <dbReference type="Pfam" id="PF04773"/>
    </source>
</evidence>
<name>A0ABS1BGU8_9SPHI</name>
<dbReference type="InterPro" id="IPR006860">
    <property type="entry name" value="FecR"/>
</dbReference>
<dbReference type="Pfam" id="PF04773">
    <property type="entry name" value="FecR"/>
    <property type="match status" value="1"/>
</dbReference>
<dbReference type="InterPro" id="IPR032508">
    <property type="entry name" value="FecR_C"/>
</dbReference>
<protein>
    <submittedName>
        <fullName evidence="4">FecR family protein</fullName>
    </submittedName>
</protein>
<keyword evidence="5" id="KW-1185">Reference proteome</keyword>
<feature type="domain" description="Protein FecR C-terminal" evidence="3">
    <location>
        <begin position="313"/>
        <end position="381"/>
    </location>
</feature>
<keyword evidence="1" id="KW-0472">Membrane</keyword>
<keyword evidence="1" id="KW-0812">Transmembrane</keyword>
<evidence type="ECO:0000256" key="1">
    <source>
        <dbReference type="SAM" id="Phobius"/>
    </source>
</evidence>
<dbReference type="InterPro" id="IPR012373">
    <property type="entry name" value="Ferrdict_sens_TM"/>
</dbReference>
<dbReference type="PANTHER" id="PTHR30273">
    <property type="entry name" value="PERIPLASMIC SIGNAL SENSOR AND SIGMA FACTOR ACTIVATOR FECR-RELATED"/>
    <property type="match status" value="1"/>
</dbReference>
<feature type="domain" description="FecR protein" evidence="2">
    <location>
        <begin position="176"/>
        <end position="271"/>
    </location>
</feature>
<dbReference type="Gene3D" id="3.55.50.30">
    <property type="match status" value="1"/>
</dbReference>
<dbReference type="Proteomes" id="UP000660024">
    <property type="component" value="Unassembled WGS sequence"/>
</dbReference>
<sequence>MQKEYLSHLLDLYSKGELSKEQAEDLDNWFHSLDYAHTNIDAIIKEAGSKSNLINQLYQDFENYHHQKRANVFSLRNISIAASVLIAISFGIYFYAINKTPIIAKKELAKIQPQIIKPGGNKAILTLSNGKQIDLDDQVKGELIQQKGIKITKTKDGQLLYQTVASNSAEDIGTNTIYTPRGGQYQVILEDGTHVWLNAASTLKYPTKFTGNKREVELSGEAYFEVAHNANAPFRVKTKDQTLTVLGTHFNVNSYDDEDFVKTTLLQGSVKVVSVKNNQSKMLTPGQQSVLENNQLNVKLADVKNVIAWKNGYFRFNDEDIHVIMNQIARWYDVDIAYNGNFNDMRFGGYISRDKSINEILNLMQVTKSIRFNIEGRKVIVMK</sequence>
<dbReference type="EMBL" id="JAEHFY010000004">
    <property type="protein sequence ID" value="MBK0382093.1"/>
    <property type="molecule type" value="Genomic_DNA"/>
</dbReference>